<dbReference type="GO" id="GO:0004222">
    <property type="term" value="F:metalloendopeptidase activity"/>
    <property type="evidence" value="ECO:0007669"/>
    <property type="project" value="InterPro"/>
</dbReference>
<dbReference type="InterPro" id="IPR036034">
    <property type="entry name" value="PDZ_sf"/>
</dbReference>
<dbReference type="Pfam" id="PF02163">
    <property type="entry name" value="Peptidase_M50"/>
    <property type="match status" value="1"/>
</dbReference>
<name>A0A133V4J5_9EURY</name>
<dbReference type="EMBL" id="LHXV01000015">
    <property type="protein sequence ID" value="KXB01365.1"/>
    <property type="molecule type" value="Genomic_DNA"/>
</dbReference>
<dbReference type="PRINTS" id="PR01000">
    <property type="entry name" value="SREBPS2PTASE"/>
</dbReference>
<evidence type="ECO:0000313" key="8">
    <source>
        <dbReference type="Proteomes" id="UP000070344"/>
    </source>
</evidence>
<dbReference type="CDD" id="cd05709">
    <property type="entry name" value="S2P-M50"/>
    <property type="match status" value="1"/>
</dbReference>
<evidence type="ECO:0000256" key="5">
    <source>
        <dbReference type="SAM" id="Phobius"/>
    </source>
</evidence>
<dbReference type="PANTHER" id="PTHR13325:SF3">
    <property type="entry name" value="MEMBRANE-BOUND TRANSCRIPTION FACTOR SITE-2 PROTEASE"/>
    <property type="match status" value="1"/>
</dbReference>
<reference evidence="7 8" key="1">
    <citation type="journal article" date="2016" name="Sci. Rep.">
        <title>Metabolic traits of an uncultured archaeal lineage -MSBL1- from brine pools of the Red Sea.</title>
        <authorList>
            <person name="Mwirichia R."/>
            <person name="Alam I."/>
            <person name="Rashid M."/>
            <person name="Vinu M."/>
            <person name="Ba-Alawi W."/>
            <person name="Anthony Kamau A."/>
            <person name="Kamanda Ngugi D."/>
            <person name="Goker M."/>
            <person name="Klenk H.P."/>
            <person name="Bajic V."/>
            <person name="Stingl U."/>
        </authorList>
    </citation>
    <scope>NUCLEOTIDE SEQUENCE [LARGE SCALE GENOMIC DNA]</scope>
    <source>
        <strain evidence="7">SCGC-AAA259O05</strain>
    </source>
</reference>
<comment type="subcellular location">
    <subcellularLocation>
        <location evidence="1">Endomembrane system</location>
        <topology evidence="1">Multi-pass membrane protein</topology>
    </subcellularLocation>
</comment>
<gene>
    <name evidence="7" type="ORF">AKJ41_01780</name>
</gene>
<accession>A0A133V4J5</accession>
<feature type="transmembrane region" description="Helical" evidence="5">
    <location>
        <begin position="115"/>
        <end position="137"/>
    </location>
</feature>
<organism evidence="7 8">
    <name type="scientific">candidate division MSBL1 archaeon SCGC-AAA259O05</name>
    <dbReference type="NCBI Taxonomy" id="1698271"/>
    <lineage>
        <taxon>Archaea</taxon>
        <taxon>Methanobacteriati</taxon>
        <taxon>Methanobacteriota</taxon>
        <taxon>candidate division MSBL1</taxon>
    </lineage>
</organism>
<dbReference type="GO" id="GO:0031293">
    <property type="term" value="P:membrane protein intracellular domain proteolysis"/>
    <property type="evidence" value="ECO:0007669"/>
    <property type="project" value="TreeGrafter"/>
</dbReference>
<proteinExistence type="predicted"/>
<comment type="caution">
    <text evidence="7">The sequence shown here is derived from an EMBL/GenBank/DDBJ whole genome shotgun (WGS) entry which is preliminary data.</text>
</comment>
<dbReference type="InterPro" id="IPR008915">
    <property type="entry name" value="Peptidase_M50"/>
</dbReference>
<keyword evidence="8" id="KW-1185">Reference proteome</keyword>
<dbReference type="InterPro" id="IPR001478">
    <property type="entry name" value="PDZ"/>
</dbReference>
<evidence type="ECO:0000256" key="1">
    <source>
        <dbReference type="ARBA" id="ARBA00004127"/>
    </source>
</evidence>
<dbReference type="SMART" id="SM00228">
    <property type="entry name" value="PDZ"/>
    <property type="match status" value="1"/>
</dbReference>
<keyword evidence="2 5" id="KW-0812">Transmembrane</keyword>
<keyword evidence="4 5" id="KW-0472">Membrane</keyword>
<sequence length="412" mass="44958">MDVIWRVEIFLSIMAFVWLFILLIDRFYDLESHGISLGPGTLTWRTQRGLSLLDRISRLSEGGWRIFGIFAAVGGIILMVLMFAFFALGTILGVVTVGLLGGSSSLPAGAESKVVAIPGVTIPFVLGIIGLATVLLVHEPAHGIVLRHLNLKTKSTGLLLFLVIPGAFVEQDEEEFEKASFWKRIQVAGAGPMANVLFSVLCLGLVLALVNPLHGVFISGIVENRPADEAGMRPGVYITGIEGIQVTNYGDMEKFMEGSRPGETLTLTVSDERSQEENQYYVTLDNHPTSSENEGYLGVLLIRSYPESSFFRPEIFFLTALDEILGYPRINQQAYGAPVPWFLVEVLKWMFALNLLVALFNLLPLKPLDGGHIIEGLAEKFTSKSMAEGIANVVGFATLSLIVLSIGLIIMG</sequence>
<evidence type="ECO:0000259" key="6">
    <source>
        <dbReference type="SMART" id="SM00228"/>
    </source>
</evidence>
<feature type="transmembrane region" description="Helical" evidence="5">
    <location>
        <begin position="189"/>
        <end position="210"/>
    </location>
</feature>
<dbReference type="GO" id="GO:0012505">
    <property type="term" value="C:endomembrane system"/>
    <property type="evidence" value="ECO:0007669"/>
    <property type="project" value="UniProtKB-SubCell"/>
</dbReference>
<dbReference type="AlphaFoldDB" id="A0A133V4J5"/>
<evidence type="ECO:0000256" key="4">
    <source>
        <dbReference type="ARBA" id="ARBA00023136"/>
    </source>
</evidence>
<feature type="domain" description="PDZ" evidence="6">
    <location>
        <begin position="203"/>
        <end position="273"/>
    </location>
</feature>
<protein>
    <recommendedName>
        <fullName evidence="6">PDZ domain-containing protein</fullName>
    </recommendedName>
</protein>
<evidence type="ECO:0000256" key="3">
    <source>
        <dbReference type="ARBA" id="ARBA00022989"/>
    </source>
</evidence>
<feature type="transmembrane region" description="Helical" evidence="5">
    <location>
        <begin position="6"/>
        <end position="24"/>
    </location>
</feature>
<evidence type="ECO:0000256" key="2">
    <source>
        <dbReference type="ARBA" id="ARBA00022692"/>
    </source>
</evidence>
<feature type="transmembrane region" description="Helical" evidence="5">
    <location>
        <begin position="390"/>
        <end position="411"/>
    </location>
</feature>
<dbReference type="GO" id="GO:0016020">
    <property type="term" value="C:membrane"/>
    <property type="evidence" value="ECO:0007669"/>
    <property type="project" value="InterPro"/>
</dbReference>
<dbReference type="PANTHER" id="PTHR13325">
    <property type="entry name" value="PROTEASE M50 MEMBRANE-BOUND TRANSCRIPTION FACTOR SITE 2 PROTEASE"/>
    <property type="match status" value="1"/>
</dbReference>
<keyword evidence="3 5" id="KW-1133">Transmembrane helix</keyword>
<dbReference type="Proteomes" id="UP000070344">
    <property type="component" value="Unassembled WGS sequence"/>
</dbReference>
<dbReference type="SUPFAM" id="SSF50156">
    <property type="entry name" value="PDZ domain-like"/>
    <property type="match status" value="1"/>
</dbReference>
<dbReference type="GO" id="GO:0005737">
    <property type="term" value="C:cytoplasm"/>
    <property type="evidence" value="ECO:0007669"/>
    <property type="project" value="TreeGrafter"/>
</dbReference>
<evidence type="ECO:0000313" key="7">
    <source>
        <dbReference type="EMBL" id="KXB01365.1"/>
    </source>
</evidence>
<dbReference type="Gene3D" id="2.30.42.10">
    <property type="match status" value="1"/>
</dbReference>
<feature type="transmembrane region" description="Helical" evidence="5">
    <location>
        <begin position="339"/>
        <end position="360"/>
    </location>
</feature>
<feature type="transmembrane region" description="Helical" evidence="5">
    <location>
        <begin position="66"/>
        <end position="95"/>
    </location>
</feature>
<dbReference type="InterPro" id="IPR001193">
    <property type="entry name" value="MBTPS2"/>
</dbReference>